<sequence length="511" mass="57816">MKSKLFLGLILTLCIMTLFVTSSAAEAKMGGVLKVVLDADPPTLDPHASSTTLVFVVGYHMFEGLYSLDENLNPIPMLAADLPEISEDKLVYTIKLRPGLKFHNGKDVTAEDAVASVKRWGGMSKYGKTIFKNVASIEVKDPLTLELKLTKPTGITLVSLAMPNGGAFIYPKDICEKYPDKPVEENIGTGPFKFVEWKPHQYIKVVRFEDYKPVEFPANGFGGKKVAYVDELQFIPISDEAVRLTSVEGGEYDFADFVPVDEFNRLKDHPDIQALPSAPRAWFAFQFNKRAGIMSEVKMREAFLTALDMGPILAAGYGDEAFWRLDPSIMLKEQIWWSDVGKEKYNQGDIEKAKKLLEEAGYKGEEIVWMSGRLEYNLSLAAKNQLEKAGFNIDLQAMEWATLADRRKNPELWNIFSTGMTTKPDPTMFTPLNPAYAGWWESPKLIELMDKLATETDFGKRYKLMEEIQELFYAEIPTIKVGDYANFRIAAKNVKGFKNMNEIFFWNVWKE</sequence>
<feature type="domain" description="Solute-binding protein family 5" evidence="2">
    <location>
        <begin position="74"/>
        <end position="429"/>
    </location>
</feature>
<comment type="caution">
    <text evidence="3">The sequence shown here is derived from an EMBL/GenBank/DDBJ whole genome shotgun (WGS) entry which is preliminary data.</text>
</comment>
<protein>
    <recommendedName>
        <fullName evidence="2">Solute-binding protein family 5 domain-containing protein</fullName>
    </recommendedName>
</protein>
<accession>X1AFX3</accession>
<evidence type="ECO:0000313" key="3">
    <source>
        <dbReference type="EMBL" id="GAG68682.1"/>
    </source>
</evidence>
<gene>
    <name evidence="3" type="ORF">S01H4_01374</name>
</gene>
<dbReference type="Gene3D" id="3.90.76.10">
    <property type="entry name" value="Dipeptide-binding Protein, Domain 1"/>
    <property type="match status" value="1"/>
</dbReference>
<dbReference type="Pfam" id="PF00496">
    <property type="entry name" value="SBP_bac_5"/>
    <property type="match status" value="1"/>
</dbReference>
<dbReference type="PANTHER" id="PTHR30290">
    <property type="entry name" value="PERIPLASMIC BINDING COMPONENT OF ABC TRANSPORTER"/>
    <property type="match status" value="1"/>
</dbReference>
<keyword evidence="1" id="KW-0732">Signal</keyword>
<dbReference type="Gene3D" id="3.40.190.10">
    <property type="entry name" value="Periplasmic binding protein-like II"/>
    <property type="match status" value="1"/>
</dbReference>
<dbReference type="GO" id="GO:0015833">
    <property type="term" value="P:peptide transport"/>
    <property type="evidence" value="ECO:0007669"/>
    <property type="project" value="TreeGrafter"/>
</dbReference>
<dbReference type="CDD" id="cd08502">
    <property type="entry name" value="PBP2_NikA_DppA_OppA_like_16"/>
    <property type="match status" value="1"/>
</dbReference>
<dbReference type="PANTHER" id="PTHR30290:SF38">
    <property type="entry name" value="D,D-DIPEPTIDE-BINDING PERIPLASMIC PROTEIN DDPA-RELATED"/>
    <property type="match status" value="1"/>
</dbReference>
<name>X1AFX3_9ZZZZ</name>
<dbReference type="GO" id="GO:0043190">
    <property type="term" value="C:ATP-binding cassette (ABC) transporter complex"/>
    <property type="evidence" value="ECO:0007669"/>
    <property type="project" value="InterPro"/>
</dbReference>
<dbReference type="EMBL" id="BART01000247">
    <property type="protein sequence ID" value="GAG68682.1"/>
    <property type="molecule type" value="Genomic_DNA"/>
</dbReference>
<dbReference type="AlphaFoldDB" id="X1AFX3"/>
<dbReference type="InterPro" id="IPR000914">
    <property type="entry name" value="SBP_5_dom"/>
</dbReference>
<evidence type="ECO:0000259" key="2">
    <source>
        <dbReference type="Pfam" id="PF00496"/>
    </source>
</evidence>
<proteinExistence type="predicted"/>
<dbReference type="GO" id="GO:1904680">
    <property type="term" value="F:peptide transmembrane transporter activity"/>
    <property type="evidence" value="ECO:0007669"/>
    <property type="project" value="TreeGrafter"/>
</dbReference>
<organism evidence="3">
    <name type="scientific">marine sediment metagenome</name>
    <dbReference type="NCBI Taxonomy" id="412755"/>
    <lineage>
        <taxon>unclassified sequences</taxon>
        <taxon>metagenomes</taxon>
        <taxon>ecological metagenomes</taxon>
    </lineage>
</organism>
<dbReference type="InterPro" id="IPR039424">
    <property type="entry name" value="SBP_5"/>
</dbReference>
<reference evidence="3" key="1">
    <citation type="journal article" date="2014" name="Front. Microbiol.">
        <title>High frequency of phylogenetically diverse reductive dehalogenase-homologous genes in deep subseafloor sedimentary metagenomes.</title>
        <authorList>
            <person name="Kawai M."/>
            <person name="Futagami T."/>
            <person name="Toyoda A."/>
            <person name="Takaki Y."/>
            <person name="Nishi S."/>
            <person name="Hori S."/>
            <person name="Arai W."/>
            <person name="Tsubouchi T."/>
            <person name="Morono Y."/>
            <person name="Uchiyama I."/>
            <person name="Ito T."/>
            <person name="Fujiyama A."/>
            <person name="Inagaki F."/>
            <person name="Takami H."/>
        </authorList>
    </citation>
    <scope>NUCLEOTIDE SEQUENCE</scope>
    <source>
        <strain evidence="3">Expedition CK06-06</strain>
    </source>
</reference>
<dbReference type="InterPro" id="IPR030678">
    <property type="entry name" value="Peptide/Ni-bd"/>
</dbReference>
<dbReference type="Gene3D" id="3.10.105.10">
    <property type="entry name" value="Dipeptide-binding Protein, Domain 3"/>
    <property type="match status" value="1"/>
</dbReference>
<dbReference type="GO" id="GO:0042597">
    <property type="term" value="C:periplasmic space"/>
    <property type="evidence" value="ECO:0007669"/>
    <property type="project" value="UniProtKB-ARBA"/>
</dbReference>
<dbReference type="PIRSF" id="PIRSF002741">
    <property type="entry name" value="MppA"/>
    <property type="match status" value="1"/>
</dbReference>
<evidence type="ECO:0000256" key="1">
    <source>
        <dbReference type="ARBA" id="ARBA00022729"/>
    </source>
</evidence>
<dbReference type="SUPFAM" id="SSF53850">
    <property type="entry name" value="Periplasmic binding protein-like II"/>
    <property type="match status" value="1"/>
</dbReference>